<keyword evidence="2" id="KW-1003">Cell membrane</keyword>
<keyword evidence="5 6" id="KW-0472">Membrane</keyword>
<evidence type="ECO:0000256" key="1">
    <source>
        <dbReference type="ARBA" id="ARBA00004651"/>
    </source>
</evidence>
<evidence type="ECO:0000256" key="4">
    <source>
        <dbReference type="ARBA" id="ARBA00022989"/>
    </source>
</evidence>
<comment type="caution">
    <text evidence="8">The sequence shown here is derived from an EMBL/GenBank/DDBJ whole genome shotgun (WGS) entry which is preliminary data.</text>
</comment>
<evidence type="ECO:0000313" key="8">
    <source>
        <dbReference type="EMBL" id="MBL4917425.1"/>
    </source>
</evidence>
<dbReference type="PANTHER" id="PTHR42709">
    <property type="entry name" value="ALKALINE PHOSPHATASE LIKE PROTEIN"/>
    <property type="match status" value="1"/>
</dbReference>
<evidence type="ECO:0000256" key="3">
    <source>
        <dbReference type="ARBA" id="ARBA00022692"/>
    </source>
</evidence>
<dbReference type="AlphaFoldDB" id="A0A8K0VE39"/>
<reference evidence="8" key="1">
    <citation type="submission" date="2021-01" db="EMBL/GenBank/DDBJ databases">
        <title>Tabrizicola alba sp. nov. a motile alkaliphilic bacterium isolated from a soda lake.</title>
        <authorList>
            <person name="Szuroczki S."/>
            <person name="Abbaszade G."/>
            <person name="Schumann P."/>
            <person name="Toth E."/>
        </authorList>
    </citation>
    <scope>NUCLEOTIDE SEQUENCE</scope>
    <source>
        <strain evidence="8">DMG-N-6</strain>
    </source>
</reference>
<keyword evidence="9" id="KW-1185">Reference proteome</keyword>
<feature type="domain" description="VTT" evidence="7">
    <location>
        <begin position="31"/>
        <end position="157"/>
    </location>
</feature>
<organism evidence="8 9">
    <name type="scientific">Szabonella alba</name>
    <dbReference type="NCBI Taxonomy" id="2804194"/>
    <lineage>
        <taxon>Bacteria</taxon>
        <taxon>Pseudomonadati</taxon>
        <taxon>Pseudomonadota</taxon>
        <taxon>Alphaproteobacteria</taxon>
        <taxon>Rhodobacterales</taxon>
        <taxon>Paracoccaceae</taxon>
        <taxon>Szabonella</taxon>
    </lineage>
</organism>
<dbReference type="PANTHER" id="PTHR42709:SF6">
    <property type="entry name" value="UNDECAPRENYL PHOSPHATE TRANSPORTER A"/>
    <property type="match status" value="1"/>
</dbReference>
<accession>A0A8K0VE39</accession>
<dbReference type="RefSeq" id="WP_202688335.1">
    <property type="nucleotide sequence ID" value="NZ_JAESVN010000003.1"/>
</dbReference>
<dbReference type="InterPro" id="IPR032816">
    <property type="entry name" value="VTT_dom"/>
</dbReference>
<evidence type="ECO:0000313" key="9">
    <source>
        <dbReference type="Proteomes" id="UP000648908"/>
    </source>
</evidence>
<comment type="subcellular location">
    <subcellularLocation>
        <location evidence="1">Cell membrane</location>
        <topology evidence="1">Multi-pass membrane protein</topology>
    </subcellularLocation>
</comment>
<evidence type="ECO:0000256" key="2">
    <source>
        <dbReference type="ARBA" id="ARBA00022475"/>
    </source>
</evidence>
<dbReference type="Pfam" id="PF09335">
    <property type="entry name" value="VTT_dom"/>
    <property type="match status" value="1"/>
</dbReference>
<protein>
    <submittedName>
        <fullName evidence="8">DedA family protein</fullName>
    </submittedName>
</protein>
<feature type="transmembrane region" description="Helical" evidence="6">
    <location>
        <begin position="50"/>
        <end position="72"/>
    </location>
</feature>
<dbReference type="GO" id="GO:0005886">
    <property type="term" value="C:plasma membrane"/>
    <property type="evidence" value="ECO:0007669"/>
    <property type="project" value="UniProtKB-SubCell"/>
</dbReference>
<sequence>MTDLLLLAVTDYGVLVIFVATVMSCLGLPSPASLLMMAGGAFAATEDLDLWTVCLAAFLGAVLGDQSLYWLVRRGGGVRLWKWLSARKGAGRLMTAAEGFLDRRGGWAVFLSRWLFSPLAPYVTLSAGATEMRWGRFTAANMSGEALWVALYVSLGYVFTTRIEEVSETLGSVIGLLSAGLVTLALWLLYRQMRQNRADDE</sequence>
<proteinExistence type="predicted"/>
<dbReference type="Proteomes" id="UP000648908">
    <property type="component" value="Unassembled WGS sequence"/>
</dbReference>
<gene>
    <name evidence="8" type="ORF">JL811_09340</name>
</gene>
<keyword evidence="4 6" id="KW-1133">Transmembrane helix</keyword>
<evidence type="ECO:0000259" key="7">
    <source>
        <dbReference type="Pfam" id="PF09335"/>
    </source>
</evidence>
<keyword evidence="3 6" id="KW-0812">Transmembrane</keyword>
<dbReference type="InterPro" id="IPR051311">
    <property type="entry name" value="DedA_domain"/>
</dbReference>
<feature type="transmembrane region" description="Helical" evidence="6">
    <location>
        <begin position="12"/>
        <end position="30"/>
    </location>
</feature>
<feature type="transmembrane region" description="Helical" evidence="6">
    <location>
        <begin position="169"/>
        <end position="190"/>
    </location>
</feature>
<name>A0A8K0VE39_9RHOB</name>
<dbReference type="EMBL" id="JAESVN010000003">
    <property type="protein sequence ID" value="MBL4917425.1"/>
    <property type="molecule type" value="Genomic_DNA"/>
</dbReference>
<evidence type="ECO:0000256" key="5">
    <source>
        <dbReference type="ARBA" id="ARBA00023136"/>
    </source>
</evidence>
<evidence type="ECO:0000256" key="6">
    <source>
        <dbReference type="SAM" id="Phobius"/>
    </source>
</evidence>
<feature type="transmembrane region" description="Helical" evidence="6">
    <location>
        <begin position="146"/>
        <end position="163"/>
    </location>
</feature>